<feature type="chain" id="PRO_5021812133" evidence="1">
    <location>
        <begin position="20"/>
        <end position="162"/>
    </location>
</feature>
<sequence>MLRNALLFLSVLVTEPALASSIERLATKPPGNPPSLVALGCTGCTGPVETNPPSPSIERLGLPRNGQILRITDRQGQKALERTEAWMGGSPVTFVSLNPLFIHEEERLMALRKAPALPVNGDGVDAGTTAALSDGGAGAHPAKATTTELAPDFSTYRLRPGR</sequence>
<protein>
    <submittedName>
        <fullName evidence="2">Uncharacterized protein</fullName>
    </submittedName>
</protein>
<evidence type="ECO:0000313" key="2">
    <source>
        <dbReference type="EMBL" id="TRL39322.1"/>
    </source>
</evidence>
<organism evidence="2 3">
    <name type="scientific">Rhizobium straminoryzae</name>
    <dbReference type="NCBI Taxonomy" id="1387186"/>
    <lineage>
        <taxon>Bacteria</taxon>
        <taxon>Pseudomonadati</taxon>
        <taxon>Pseudomonadota</taxon>
        <taxon>Alphaproteobacteria</taxon>
        <taxon>Hyphomicrobiales</taxon>
        <taxon>Rhizobiaceae</taxon>
        <taxon>Rhizobium/Agrobacterium group</taxon>
        <taxon>Rhizobium</taxon>
    </lineage>
</organism>
<dbReference type="RefSeq" id="WP_143124901.1">
    <property type="nucleotide sequence ID" value="NZ_VJMG01000021.1"/>
</dbReference>
<reference evidence="2 3" key="1">
    <citation type="submission" date="2019-07" db="EMBL/GenBank/DDBJ databases">
        <title>Ln-dependent methylotrophs.</title>
        <authorList>
            <person name="Tani A."/>
        </authorList>
    </citation>
    <scope>NUCLEOTIDE SEQUENCE [LARGE SCALE GENOMIC DNA]</scope>
    <source>
        <strain evidence="2 3">SM12</strain>
    </source>
</reference>
<name>A0A549TBR4_9HYPH</name>
<gene>
    <name evidence="2" type="ORF">FNA46_09230</name>
</gene>
<keyword evidence="1" id="KW-0732">Signal</keyword>
<dbReference type="NCBIfam" id="NF041110">
    <property type="entry name" value="HPE1_fam_CxxC"/>
    <property type="match status" value="1"/>
</dbReference>
<evidence type="ECO:0000313" key="3">
    <source>
        <dbReference type="Proteomes" id="UP000316801"/>
    </source>
</evidence>
<dbReference type="EMBL" id="VJMG01000021">
    <property type="protein sequence ID" value="TRL39322.1"/>
    <property type="molecule type" value="Genomic_DNA"/>
</dbReference>
<keyword evidence="3" id="KW-1185">Reference proteome</keyword>
<feature type="signal peptide" evidence="1">
    <location>
        <begin position="1"/>
        <end position="19"/>
    </location>
</feature>
<proteinExistence type="predicted"/>
<dbReference type="AlphaFoldDB" id="A0A549TBR4"/>
<dbReference type="InterPro" id="IPR049748">
    <property type="entry name" value="HPE1-like_N_CxxC"/>
</dbReference>
<evidence type="ECO:0000256" key="1">
    <source>
        <dbReference type="SAM" id="SignalP"/>
    </source>
</evidence>
<accession>A0A549TBR4</accession>
<dbReference type="Proteomes" id="UP000316801">
    <property type="component" value="Unassembled WGS sequence"/>
</dbReference>
<comment type="caution">
    <text evidence="2">The sequence shown here is derived from an EMBL/GenBank/DDBJ whole genome shotgun (WGS) entry which is preliminary data.</text>
</comment>